<organism evidence="11 12">
    <name type="scientific">Liparis tanakae</name>
    <name type="common">Tanaka's snailfish</name>
    <dbReference type="NCBI Taxonomy" id="230148"/>
    <lineage>
        <taxon>Eukaryota</taxon>
        <taxon>Metazoa</taxon>
        <taxon>Chordata</taxon>
        <taxon>Craniata</taxon>
        <taxon>Vertebrata</taxon>
        <taxon>Euteleostomi</taxon>
        <taxon>Actinopterygii</taxon>
        <taxon>Neopterygii</taxon>
        <taxon>Teleostei</taxon>
        <taxon>Neoteleostei</taxon>
        <taxon>Acanthomorphata</taxon>
        <taxon>Eupercaria</taxon>
        <taxon>Perciformes</taxon>
        <taxon>Cottioidei</taxon>
        <taxon>Cottales</taxon>
        <taxon>Liparidae</taxon>
        <taxon>Liparis</taxon>
    </lineage>
</organism>
<comment type="caution">
    <text evidence="11">The sequence shown here is derived from an EMBL/GenBank/DDBJ whole genome shotgun (WGS) entry which is preliminary data.</text>
</comment>
<gene>
    <name evidence="11" type="primary">Htr2a</name>
    <name evidence="11" type="ORF">EYF80_015730</name>
</gene>
<comment type="similarity">
    <text evidence="9">Belongs to the G-protein coupled receptor 1 family.</text>
</comment>
<evidence type="ECO:0000256" key="5">
    <source>
        <dbReference type="ARBA" id="ARBA00023040"/>
    </source>
</evidence>
<dbReference type="GO" id="GO:0030425">
    <property type="term" value="C:dendrite"/>
    <property type="evidence" value="ECO:0007669"/>
    <property type="project" value="TreeGrafter"/>
</dbReference>
<dbReference type="PROSITE" id="PS00237">
    <property type="entry name" value="G_PROTEIN_RECEP_F1_1"/>
    <property type="match status" value="1"/>
</dbReference>
<dbReference type="GO" id="GO:0030594">
    <property type="term" value="F:neurotransmitter receptor activity"/>
    <property type="evidence" value="ECO:0007669"/>
    <property type="project" value="TreeGrafter"/>
</dbReference>
<evidence type="ECO:0000256" key="1">
    <source>
        <dbReference type="ARBA" id="ARBA00004651"/>
    </source>
</evidence>
<comment type="subcellular location">
    <subcellularLocation>
        <location evidence="1">Cell membrane</location>
        <topology evidence="1">Multi-pass membrane protein</topology>
    </subcellularLocation>
</comment>
<evidence type="ECO:0000313" key="11">
    <source>
        <dbReference type="EMBL" id="TNN74089.1"/>
    </source>
</evidence>
<evidence type="ECO:0000256" key="2">
    <source>
        <dbReference type="ARBA" id="ARBA00022475"/>
    </source>
</evidence>
<dbReference type="Proteomes" id="UP000314294">
    <property type="component" value="Unassembled WGS sequence"/>
</dbReference>
<reference evidence="11 12" key="1">
    <citation type="submission" date="2019-03" db="EMBL/GenBank/DDBJ databases">
        <title>First draft genome of Liparis tanakae, snailfish: a comprehensive survey of snailfish specific genes.</title>
        <authorList>
            <person name="Kim W."/>
            <person name="Song I."/>
            <person name="Jeong J.-H."/>
            <person name="Kim D."/>
            <person name="Kim S."/>
            <person name="Ryu S."/>
            <person name="Song J.Y."/>
            <person name="Lee S.K."/>
        </authorList>
    </citation>
    <scope>NUCLEOTIDE SEQUENCE [LARGE SCALE GENOMIC DNA]</scope>
    <source>
        <tissue evidence="11">Muscle</tissue>
    </source>
</reference>
<dbReference type="GO" id="GO:0007187">
    <property type="term" value="P:G protein-coupled receptor signaling pathway, coupled to cyclic nucleotide second messenger"/>
    <property type="evidence" value="ECO:0007669"/>
    <property type="project" value="TreeGrafter"/>
</dbReference>
<dbReference type="GO" id="GO:0007268">
    <property type="term" value="P:chemical synaptic transmission"/>
    <property type="evidence" value="ECO:0007669"/>
    <property type="project" value="TreeGrafter"/>
</dbReference>
<dbReference type="OrthoDB" id="6358729at2759"/>
<keyword evidence="8 9" id="KW-0807">Transducer</keyword>
<dbReference type="GO" id="GO:0051209">
    <property type="term" value="P:release of sequestered calcium ion into cytosol"/>
    <property type="evidence" value="ECO:0007669"/>
    <property type="project" value="TreeGrafter"/>
</dbReference>
<dbReference type="Pfam" id="PF00001">
    <property type="entry name" value="7tm_1"/>
    <property type="match status" value="1"/>
</dbReference>
<dbReference type="Gene3D" id="1.20.1070.10">
    <property type="entry name" value="Rhodopsin 7-helix transmembrane proteins"/>
    <property type="match status" value="1"/>
</dbReference>
<keyword evidence="5 9" id="KW-0297">G-protein coupled receptor</keyword>
<dbReference type="SUPFAM" id="SSF81321">
    <property type="entry name" value="Family A G protein-coupled receptor-like"/>
    <property type="match status" value="1"/>
</dbReference>
<keyword evidence="7 9" id="KW-0675">Receptor</keyword>
<proteinExistence type="inferred from homology"/>
<keyword evidence="3 9" id="KW-0812">Transmembrane</keyword>
<dbReference type="AlphaFoldDB" id="A0A4Z2I7R9"/>
<evidence type="ECO:0000259" key="10">
    <source>
        <dbReference type="PROSITE" id="PS50262"/>
    </source>
</evidence>
<accession>A0A4Z2I7R9</accession>
<dbReference type="PANTHER" id="PTHR24247:SF30">
    <property type="entry name" value="5-HYDROXYTRYPTAMINE RECEPTOR 2A"/>
    <property type="match status" value="1"/>
</dbReference>
<feature type="domain" description="G-protein coupled receptors family 1 profile" evidence="10">
    <location>
        <begin position="64"/>
        <end position="147"/>
    </location>
</feature>
<dbReference type="GO" id="GO:0045202">
    <property type="term" value="C:synapse"/>
    <property type="evidence" value="ECO:0007669"/>
    <property type="project" value="GOC"/>
</dbReference>
<keyword evidence="2" id="KW-1003">Cell membrane</keyword>
<keyword evidence="6" id="KW-0472">Membrane</keyword>
<evidence type="ECO:0000256" key="7">
    <source>
        <dbReference type="ARBA" id="ARBA00023170"/>
    </source>
</evidence>
<dbReference type="GO" id="GO:0009410">
    <property type="term" value="P:response to xenobiotic stimulus"/>
    <property type="evidence" value="ECO:0007669"/>
    <property type="project" value="TreeGrafter"/>
</dbReference>
<evidence type="ECO:0000256" key="6">
    <source>
        <dbReference type="ARBA" id="ARBA00023136"/>
    </source>
</evidence>
<dbReference type="InterPro" id="IPR017452">
    <property type="entry name" value="GPCR_Rhodpsn_7TM"/>
</dbReference>
<dbReference type="GO" id="GO:0007208">
    <property type="term" value="P:phospholipase C-activating serotonin receptor signaling pathway"/>
    <property type="evidence" value="ECO:0007669"/>
    <property type="project" value="TreeGrafter"/>
</dbReference>
<dbReference type="GO" id="GO:0007210">
    <property type="term" value="P:serotonin receptor signaling pathway"/>
    <property type="evidence" value="ECO:0007669"/>
    <property type="project" value="TreeGrafter"/>
</dbReference>
<name>A0A4Z2I7R9_9TELE</name>
<protein>
    <submittedName>
        <fullName evidence="11">5-hydroxytryptamine receptor 2A</fullName>
    </submittedName>
</protein>
<dbReference type="PROSITE" id="PS50262">
    <property type="entry name" value="G_PROTEIN_RECEP_F1_2"/>
    <property type="match status" value="1"/>
</dbReference>
<evidence type="ECO:0000256" key="4">
    <source>
        <dbReference type="ARBA" id="ARBA00022989"/>
    </source>
</evidence>
<keyword evidence="4" id="KW-1133">Transmembrane helix</keyword>
<dbReference type="PRINTS" id="PR00237">
    <property type="entry name" value="GPCRRHODOPSN"/>
</dbReference>
<evidence type="ECO:0000313" key="12">
    <source>
        <dbReference type="Proteomes" id="UP000314294"/>
    </source>
</evidence>
<evidence type="ECO:0000256" key="9">
    <source>
        <dbReference type="RuleBase" id="RU000688"/>
    </source>
</evidence>
<dbReference type="GO" id="GO:0005886">
    <property type="term" value="C:plasma membrane"/>
    <property type="evidence" value="ECO:0007669"/>
    <property type="project" value="UniProtKB-SubCell"/>
</dbReference>
<keyword evidence="12" id="KW-1185">Reference proteome</keyword>
<dbReference type="GO" id="GO:0004993">
    <property type="term" value="F:G protein-coupled serotonin receptor activity"/>
    <property type="evidence" value="ECO:0007669"/>
    <property type="project" value="TreeGrafter"/>
</dbReference>
<dbReference type="InterPro" id="IPR000276">
    <property type="entry name" value="GPCR_Rhodpsn"/>
</dbReference>
<evidence type="ECO:0000256" key="8">
    <source>
        <dbReference type="ARBA" id="ARBA00023224"/>
    </source>
</evidence>
<dbReference type="PANTHER" id="PTHR24247">
    <property type="entry name" value="5-HYDROXYTRYPTAMINE RECEPTOR"/>
    <property type="match status" value="1"/>
</dbReference>
<dbReference type="EMBL" id="SRLO01000118">
    <property type="protein sequence ID" value="TNN74089.1"/>
    <property type="molecule type" value="Genomic_DNA"/>
</dbReference>
<evidence type="ECO:0000256" key="3">
    <source>
        <dbReference type="ARBA" id="ARBA00022692"/>
    </source>
</evidence>
<sequence length="147" mass="16468">MALPASELTADRGSLPWQRQRASISRGPSVGRSRSRHIKASAVINNRQIEPPRGTADGIDHYGWPLPSDLCPIWIYLDVLFSTASIMHLCAISLDRYIGIRNPIHHSRFNSHTKARIKIMAVWTISVDPETDLLFIRTKGQGESLDV</sequence>